<dbReference type="STRING" id="1447883.A0A2B7Z1A9"/>
<evidence type="ECO:0000313" key="4">
    <source>
        <dbReference type="Proteomes" id="UP000224634"/>
    </source>
</evidence>
<dbReference type="Proteomes" id="UP000224634">
    <property type="component" value="Unassembled WGS sequence"/>
</dbReference>
<keyword evidence="4" id="KW-1185">Reference proteome</keyword>
<organism evidence="3 4">
    <name type="scientific">Polytolypa hystricis (strain UAMH7299)</name>
    <dbReference type="NCBI Taxonomy" id="1447883"/>
    <lineage>
        <taxon>Eukaryota</taxon>
        <taxon>Fungi</taxon>
        <taxon>Dikarya</taxon>
        <taxon>Ascomycota</taxon>
        <taxon>Pezizomycotina</taxon>
        <taxon>Eurotiomycetes</taxon>
        <taxon>Eurotiomycetidae</taxon>
        <taxon>Onygenales</taxon>
        <taxon>Onygenales incertae sedis</taxon>
        <taxon>Polytolypa</taxon>
    </lineage>
</organism>
<comment type="caution">
    <text evidence="3">The sequence shown here is derived from an EMBL/GenBank/DDBJ whole genome shotgun (WGS) entry which is preliminary data.</text>
</comment>
<feature type="compositionally biased region" description="Basic residues" evidence="1">
    <location>
        <begin position="88"/>
        <end position="113"/>
    </location>
</feature>
<feature type="compositionally biased region" description="Polar residues" evidence="1">
    <location>
        <begin position="315"/>
        <end position="334"/>
    </location>
</feature>
<accession>A0A2B7Z1A9</accession>
<reference evidence="3 4" key="1">
    <citation type="submission" date="2017-10" db="EMBL/GenBank/DDBJ databases">
        <title>Comparative genomics in systemic dimorphic fungi from Ajellomycetaceae.</title>
        <authorList>
            <person name="Munoz J.F."/>
            <person name="Mcewen J.G."/>
            <person name="Clay O.K."/>
            <person name="Cuomo C.A."/>
        </authorList>
    </citation>
    <scope>NUCLEOTIDE SEQUENCE [LARGE SCALE GENOMIC DNA]</scope>
    <source>
        <strain evidence="3 4">UAMH7299</strain>
    </source>
</reference>
<sequence length="412" mass="43514">MRPFHPIYALPVLGWMSQHGLVWAKLDSGAQLTRCAPTIIPGVDAATVDCVVQNNLDLLGDLGQLESDDSAVPKFEESDLDERDVQRSIHRRHASRVHKSGRRHHRTRMRKRQTKDDDEEDPKPKPKATPTSTTTTVAAKPKSTSKTSVTATTTTTSSKKGSKTTTAASTSSTSSESTKTTETSTASTTTESTSSASTTAAPPTSTSPKTTQTSSPTSPPAGVPIAGEGTGGVNAGVAAGSVFGGIAGVGLIFGGAFYYNRRRRNMQGANANGGAQKSSSHHLLSNIAKSGKGGSSIALIQQKGMPPLPNEHHTANSSKLDPMTEPQQEYSVVQGSRGGERHHTVAAPPTLHLPNIPRGSLSSIASSEFNYSNPPVKSRPTSSHDHVTALPSLHESAQETLHPPLPTRRFFK</sequence>
<evidence type="ECO:0000256" key="1">
    <source>
        <dbReference type="SAM" id="MobiDB-lite"/>
    </source>
</evidence>
<keyword evidence="2" id="KW-1133">Transmembrane helix</keyword>
<keyword evidence="2" id="KW-0812">Transmembrane</keyword>
<evidence type="ECO:0000256" key="2">
    <source>
        <dbReference type="SAM" id="Phobius"/>
    </source>
</evidence>
<evidence type="ECO:0000313" key="3">
    <source>
        <dbReference type="EMBL" id="PGH27375.1"/>
    </source>
</evidence>
<name>A0A2B7Z1A9_POLH7</name>
<protein>
    <submittedName>
        <fullName evidence="3">Uncharacterized protein</fullName>
    </submittedName>
</protein>
<dbReference type="EMBL" id="PDNA01000007">
    <property type="protein sequence ID" value="PGH27375.1"/>
    <property type="molecule type" value="Genomic_DNA"/>
</dbReference>
<feature type="compositionally biased region" description="Low complexity" evidence="1">
    <location>
        <begin position="128"/>
        <end position="216"/>
    </location>
</feature>
<dbReference type="AlphaFoldDB" id="A0A2B7Z1A9"/>
<feature type="region of interest" description="Disordered" evidence="1">
    <location>
        <begin position="303"/>
        <end position="341"/>
    </location>
</feature>
<feature type="region of interest" description="Disordered" evidence="1">
    <location>
        <begin position="76"/>
        <end position="227"/>
    </location>
</feature>
<keyword evidence="2" id="KW-0472">Membrane</keyword>
<gene>
    <name evidence="3" type="ORF">AJ80_00853</name>
</gene>
<feature type="transmembrane region" description="Helical" evidence="2">
    <location>
        <begin position="237"/>
        <end position="259"/>
    </location>
</feature>
<proteinExistence type="predicted"/>